<evidence type="ECO:0000259" key="2">
    <source>
        <dbReference type="Pfam" id="PF01408"/>
    </source>
</evidence>
<keyword evidence="1" id="KW-0560">Oxidoreductase</keyword>
<dbReference type="Proteomes" id="UP000006461">
    <property type="component" value="Chromosome"/>
</dbReference>
<reference evidence="4 5" key="1">
    <citation type="journal article" date="2012" name="J. Bacteriol.">
        <title>Genome Sequence of Radiation-Resistant Modestobacter marinus Strain BC501, a Representative Actinobacterium That Thrives on Calcareous Stone Surfaces.</title>
        <authorList>
            <person name="Normand P."/>
            <person name="Gury J."/>
            <person name="Pujic P."/>
            <person name="Chouaia B."/>
            <person name="Crotti E."/>
            <person name="Brusetti L."/>
            <person name="Daffonchio D."/>
            <person name="Vacherie B."/>
            <person name="Barbe V."/>
            <person name="Medigue C."/>
            <person name="Calteau A."/>
            <person name="Ghodhbane-Gtari F."/>
            <person name="Essoussi I."/>
            <person name="Nouioui I."/>
            <person name="Abbassi-Ghozzi I."/>
            <person name="Gtari M."/>
        </authorList>
    </citation>
    <scope>NUCLEOTIDE SEQUENCE [LARGE SCALE GENOMIC DNA]</scope>
    <source>
        <strain evidence="5">BC 501</strain>
    </source>
</reference>
<accession>I4F3G0</accession>
<dbReference type="HOGENOM" id="CLU_081768_0_0_11"/>
<dbReference type="InterPro" id="IPR050463">
    <property type="entry name" value="Gfo/Idh/MocA_oxidrdct_glycsds"/>
</dbReference>
<protein>
    <submittedName>
        <fullName evidence="4">Oxidoreductase</fullName>
    </submittedName>
</protein>
<dbReference type="Gene3D" id="3.30.360.10">
    <property type="entry name" value="Dihydrodipicolinate Reductase, domain 2"/>
    <property type="match status" value="1"/>
</dbReference>
<dbReference type="Pfam" id="PF01408">
    <property type="entry name" value="GFO_IDH_MocA"/>
    <property type="match status" value="1"/>
</dbReference>
<feature type="domain" description="Gfo/Idh/MocA-like oxidoreductase N-terminal" evidence="2">
    <location>
        <begin position="1"/>
        <end position="115"/>
    </location>
</feature>
<dbReference type="PANTHER" id="PTHR43818:SF11">
    <property type="entry name" value="BCDNA.GH03377"/>
    <property type="match status" value="1"/>
</dbReference>
<dbReference type="GO" id="GO:0000166">
    <property type="term" value="F:nucleotide binding"/>
    <property type="evidence" value="ECO:0007669"/>
    <property type="project" value="InterPro"/>
</dbReference>
<keyword evidence="5" id="KW-1185">Reference proteome</keyword>
<dbReference type="SUPFAM" id="SSF55347">
    <property type="entry name" value="Glyceraldehyde-3-phosphate dehydrogenase-like, C-terminal domain"/>
    <property type="match status" value="1"/>
</dbReference>
<organism evidence="4 5">
    <name type="scientific">Modestobacter italicus (strain DSM 44449 / CECT 9708 / BC 501)</name>
    <dbReference type="NCBI Taxonomy" id="2732864"/>
    <lineage>
        <taxon>Bacteria</taxon>
        <taxon>Bacillati</taxon>
        <taxon>Actinomycetota</taxon>
        <taxon>Actinomycetes</taxon>
        <taxon>Geodermatophilales</taxon>
        <taxon>Geodermatophilaceae</taxon>
        <taxon>Modestobacter</taxon>
    </lineage>
</organism>
<evidence type="ECO:0000313" key="5">
    <source>
        <dbReference type="Proteomes" id="UP000006461"/>
    </source>
</evidence>
<gene>
    <name evidence="4" type="ordered locus">MODMU_4792</name>
</gene>
<dbReference type="KEGG" id="mmar:MODMU_4792"/>
<evidence type="ECO:0000256" key="1">
    <source>
        <dbReference type="ARBA" id="ARBA00023002"/>
    </source>
</evidence>
<dbReference type="AlphaFoldDB" id="I4F3G0"/>
<dbReference type="eggNOG" id="COG0673">
    <property type="taxonomic scope" value="Bacteria"/>
</dbReference>
<dbReference type="Pfam" id="PF22725">
    <property type="entry name" value="GFO_IDH_MocA_C3"/>
    <property type="match status" value="1"/>
</dbReference>
<dbReference type="SUPFAM" id="SSF51735">
    <property type="entry name" value="NAD(P)-binding Rossmann-fold domains"/>
    <property type="match status" value="1"/>
</dbReference>
<dbReference type="InterPro" id="IPR000683">
    <property type="entry name" value="Gfo/Idh/MocA-like_OxRdtase_N"/>
</dbReference>
<evidence type="ECO:0000259" key="3">
    <source>
        <dbReference type="Pfam" id="PF22725"/>
    </source>
</evidence>
<dbReference type="GO" id="GO:0016491">
    <property type="term" value="F:oxidoreductase activity"/>
    <property type="evidence" value="ECO:0007669"/>
    <property type="project" value="UniProtKB-KW"/>
</dbReference>
<dbReference type="OrthoDB" id="3815872at2"/>
<feature type="domain" description="GFO/IDH/MocA-like oxidoreductase" evidence="3">
    <location>
        <begin position="155"/>
        <end position="235"/>
    </location>
</feature>
<name>I4F3G0_MODI5</name>
<dbReference type="PANTHER" id="PTHR43818">
    <property type="entry name" value="BCDNA.GH03377"/>
    <property type="match status" value="1"/>
</dbReference>
<dbReference type="STRING" id="477641.MODMU_4792"/>
<proteinExistence type="predicted"/>
<dbReference type="InterPro" id="IPR055170">
    <property type="entry name" value="GFO_IDH_MocA-like_dom"/>
</dbReference>
<dbReference type="InterPro" id="IPR036291">
    <property type="entry name" value="NAD(P)-bd_dom_sf"/>
</dbReference>
<dbReference type="Gene3D" id="3.40.50.720">
    <property type="entry name" value="NAD(P)-binding Rossmann-like Domain"/>
    <property type="match status" value="1"/>
</dbReference>
<dbReference type="EMBL" id="FO203431">
    <property type="protein sequence ID" value="CCH90173.1"/>
    <property type="molecule type" value="Genomic_DNA"/>
</dbReference>
<dbReference type="OMA" id="WDVGPHA"/>
<evidence type="ECO:0000313" key="4">
    <source>
        <dbReference type="EMBL" id="CCH90173.1"/>
    </source>
</evidence>
<sequence length="296" mass="30283">MRFGVLGTGFWASDVHASSLAGHPDAELVGVWGRDLAKAKAVGAQFDVYGTDDLDALLADVDAVSFALPPDVQAPLAERAAAAGKHLLLEKPVALSTAAADRVVAAVDAAGVASLVFFTNRFRTATSTWLEQAARTTLAGGAVTWLGSLAGSPFDASPWRHEHGALWDVGPHALALLVPALGPVSAVQAGAGRGDTVHLVLTHPDDRASTVTVSSTAAPLASGIETWVHGDAGRLVLLPEGRVAVEAHQVAVTELQAAALTGGAHPCDVHFGRDVVAVLAAAQRALGSGRREPVVD</sequence>